<feature type="compositionally biased region" description="Low complexity" evidence="1">
    <location>
        <begin position="163"/>
        <end position="196"/>
    </location>
</feature>
<evidence type="ECO:0000313" key="2">
    <source>
        <dbReference type="EMBL" id="KAJ5460503.1"/>
    </source>
</evidence>
<dbReference type="GeneID" id="81595681"/>
<sequence>MPGPIEIVEPPVVVRDLHDDEKLVVDDFERHVSHCPQCAFALESASDALCDRGQPRAILVTKYIYSVDGKHFSVVDKENGKPMRVKLLRQGSHARTLIENIAKGMRLASPRGRAPPVMPPSTPPQSSHRRSTSIRSSYDATYPVGPRRSGPVVEHREPRSPRSPRSNTQSPQPSPTRIIERSPSSSKPRVVVYPSPHASPNRSSNSRGSLYNSDRQDRVERHYESTNVRRRSDYYR</sequence>
<name>A0AAD6CE05_9EURO</name>
<dbReference type="EMBL" id="JAPVEA010000002">
    <property type="protein sequence ID" value="KAJ5460503.1"/>
    <property type="molecule type" value="Genomic_DNA"/>
</dbReference>
<dbReference type="Proteomes" id="UP001213681">
    <property type="component" value="Unassembled WGS sequence"/>
</dbReference>
<proteinExistence type="predicted"/>
<dbReference type="AlphaFoldDB" id="A0AAD6CE05"/>
<organism evidence="2 3">
    <name type="scientific">Penicillium daleae</name>
    <dbReference type="NCBI Taxonomy" id="63821"/>
    <lineage>
        <taxon>Eukaryota</taxon>
        <taxon>Fungi</taxon>
        <taxon>Dikarya</taxon>
        <taxon>Ascomycota</taxon>
        <taxon>Pezizomycotina</taxon>
        <taxon>Eurotiomycetes</taxon>
        <taxon>Eurotiomycetidae</taxon>
        <taxon>Eurotiales</taxon>
        <taxon>Aspergillaceae</taxon>
        <taxon>Penicillium</taxon>
    </lineage>
</organism>
<feature type="compositionally biased region" description="Polar residues" evidence="1">
    <location>
        <begin position="198"/>
        <end position="213"/>
    </location>
</feature>
<feature type="region of interest" description="Disordered" evidence="1">
    <location>
        <begin position="105"/>
        <end position="236"/>
    </location>
</feature>
<keyword evidence="3" id="KW-1185">Reference proteome</keyword>
<evidence type="ECO:0000313" key="3">
    <source>
        <dbReference type="Proteomes" id="UP001213681"/>
    </source>
</evidence>
<dbReference type="RefSeq" id="XP_056769545.1">
    <property type="nucleotide sequence ID" value="XM_056905438.1"/>
</dbReference>
<protein>
    <submittedName>
        <fullName evidence="2">Uncharacterized protein</fullName>
    </submittedName>
</protein>
<feature type="compositionally biased region" description="Basic and acidic residues" evidence="1">
    <location>
        <begin position="214"/>
        <end position="224"/>
    </location>
</feature>
<reference evidence="2" key="2">
    <citation type="journal article" date="2023" name="IMA Fungus">
        <title>Comparative genomic study of the Penicillium genus elucidates a diverse pangenome and 15 lateral gene transfer events.</title>
        <authorList>
            <person name="Petersen C."/>
            <person name="Sorensen T."/>
            <person name="Nielsen M.R."/>
            <person name="Sondergaard T.E."/>
            <person name="Sorensen J.L."/>
            <person name="Fitzpatrick D.A."/>
            <person name="Frisvad J.C."/>
            <person name="Nielsen K.L."/>
        </authorList>
    </citation>
    <scope>NUCLEOTIDE SEQUENCE</scope>
    <source>
        <strain evidence="2">IBT 16125</strain>
    </source>
</reference>
<accession>A0AAD6CE05</accession>
<gene>
    <name evidence="2" type="ORF">N7458_002055</name>
</gene>
<comment type="caution">
    <text evidence="2">The sequence shown here is derived from an EMBL/GenBank/DDBJ whole genome shotgun (WGS) entry which is preliminary data.</text>
</comment>
<evidence type="ECO:0000256" key="1">
    <source>
        <dbReference type="SAM" id="MobiDB-lite"/>
    </source>
</evidence>
<reference evidence="2" key="1">
    <citation type="submission" date="2022-12" db="EMBL/GenBank/DDBJ databases">
        <authorList>
            <person name="Petersen C."/>
        </authorList>
    </citation>
    <scope>NUCLEOTIDE SEQUENCE</scope>
    <source>
        <strain evidence="2">IBT 16125</strain>
    </source>
</reference>